<keyword evidence="1" id="KW-0812">Transmembrane</keyword>
<accession>A0ABP9GKR2</accession>
<evidence type="ECO:0000256" key="1">
    <source>
        <dbReference type="SAM" id="Phobius"/>
    </source>
</evidence>
<keyword evidence="3" id="KW-1185">Reference proteome</keyword>
<feature type="transmembrane region" description="Helical" evidence="1">
    <location>
        <begin position="113"/>
        <end position="132"/>
    </location>
</feature>
<protein>
    <recommendedName>
        <fullName evidence="4">Lipoprotein</fullName>
    </recommendedName>
</protein>
<reference evidence="3" key="1">
    <citation type="journal article" date="2019" name="Int. J. Syst. Evol. Microbiol.">
        <title>The Global Catalogue of Microorganisms (GCM) 10K type strain sequencing project: providing services to taxonomists for standard genome sequencing and annotation.</title>
        <authorList>
            <consortium name="The Broad Institute Genomics Platform"/>
            <consortium name="The Broad Institute Genome Sequencing Center for Infectious Disease"/>
            <person name="Wu L."/>
            <person name="Ma J."/>
        </authorList>
    </citation>
    <scope>NUCLEOTIDE SEQUENCE [LARGE SCALE GENOMIC DNA]</scope>
    <source>
        <strain evidence="3">JCM 18285</strain>
    </source>
</reference>
<proteinExistence type="predicted"/>
<dbReference type="EMBL" id="BAABJJ010000021">
    <property type="protein sequence ID" value="GAA4943649.1"/>
    <property type="molecule type" value="Genomic_DNA"/>
</dbReference>
<dbReference type="Proteomes" id="UP001501302">
    <property type="component" value="Unassembled WGS sequence"/>
</dbReference>
<gene>
    <name evidence="2" type="ORF">GCM10023314_15820</name>
</gene>
<evidence type="ECO:0008006" key="4">
    <source>
        <dbReference type="Google" id="ProtNLM"/>
    </source>
</evidence>
<keyword evidence="1" id="KW-1133">Transmembrane helix</keyword>
<sequence length="143" mass="16130">MLVKQIHLVVHRKFIMKAIDRNLKLVTFFFVTLMLLQSCTVYKTPSVTLDEASKSNSKVRVKTIDNQSLKFDRIQVADNKVYGSSIINREMIITTIEKDNIEKIQLKDKTTSTILTIVSLAGVTLGMFVLIIESSLNHIGSSN</sequence>
<keyword evidence="1" id="KW-0472">Membrane</keyword>
<comment type="caution">
    <text evidence="2">The sequence shown here is derived from an EMBL/GenBank/DDBJ whole genome shotgun (WGS) entry which is preliminary data.</text>
</comment>
<evidence type="ECO:0000313" key="2">
    <source>
        <dbReference type="EMBL" id="GAA4943649.1"/>
    </source>
</evidence>
<name>A0ABP9GKR2_9FLAO</name>
<organism evidence="2 3">
    <name type="scientific">Algibacter agarivorans</name>
    <dbReference type="NCBI Taxonomy" id="1109741"/>
    <lineage>
        <taxon>Bacteria</taxon>
        <taxon>Pseudomonadati</taxon>
        <taxon>Bacteroidota</taxon>
        <taxon>Flavobacteriia</taxon>
        <taxon>Flavobacteriales</taxon>
        <taxon>Flavobacteriaceae</taxon>
        <taxon>Algibacter</taxon>
    </lineage>
</organism>
<evidence type="ECO:0000313" key="3">
    <source>
        <dbReference type="Proteomes" id="UP001501302"/>
    </source>
</evidence>